<name>D3HK82_LEGLN</name>
<organism evidence="2 3">
    <name type="scientific">Legionella longbeachae serogroup 1 (strain NSW150)</name>
    <dbReference type="NCBI Taxonomy" id="661367"/>
    <lineage>
        <taxon>Bacteria</taxon>
        <taxon>Pseudomonadati</taxon>
        <taxon>Pseudomonadota</taxon>
        <taxon>Gammaproteobacteria</taxon>
        <taxon>Legionellales</taxon>
        <taxon>Legionellaceae</taxon>
        <taxon>Legionella</taxon>
    </lineage>
</organism>
<gene>
    <name evidence="2" type="ordered locus">LLO_2425</name>
</gene>
<dbReference type="GeneID" id="40926624"/>
<feature type="compositionally biased region" description="Polar residues" evidence="1">
    <location>
        <begin position="451"/>
        <end position="467"/>
    </location>
</feature>
<dbReference type="Proteomes" id="UP000001060">
    <property type="component" value="Chromosome"/>
</dbReference>
<keyword evidence="3" id="KW-1185">Reference proteome</keyword>
<feature type="region of interest" description="Disordered" evidence="1">
    <location>
        <begin position="451"/>
        <end position="479"/>
    </location>
</feature>
<dbReference type="eggNOG" id="ENOG5033B0V">
    <property type="taxonomic scope" value="Bacteria"/>
</dbReference>
<sequence length="479" mass="54428">MQPLEELAQETSIDESILQTLRDLHKKINQPQDLEQPQVTNIQELLVSMIGNMEFNKELDKLGPLSAMDTGIGSLVIGSLKDVSYRTRNLNLIESDFDQIWTNFKEAQTENRELDEDEKISLSQFGILYDLANLNTTLLAFNQSGLIEGNEQLEKLFTQTQRAAEIISHLDNTFNQTFTMPSGSVVFDDTYKKSTIYGKTLSSVESTIAYAITKYGHASKGIRVGEVGDTENKVSHINPGYLQDKFALRNFLYSDVYQIKLENLIAPQQQELLKTHFGDNWQEYVEKKFHQIDRDMHDTEKTKHFHVSAEGGTYRFAQIGTSLLQGGHQNKLIRDHIDSDVRDKMMSKGDWDDYNRSNVTKMLCSEFIGMTIIATFQELNDQLKQELQEKGVEDIPKVLVQNPISEYEKMHLMTPVRLLTALQEKGSVVKVDAPDNVSKFVSNETSKTTNFREQISGLRTGSLGQSEQNEETSSKTLSK</sequence>
<dbReference type="AlphaFoldDB" id="D3HK82"/>
<protein>
    <submittedName>
        <fullName evidence="2">Uncharacterized protein</fullName>
    </submittedName>
</protein>
<reference evidence="2 3" key="1">
    <citation type="journal article" date="2010" name="PLoS Genet.">
        <title>Analysis of the Legionella longbeachae genome and transcriptome uncovers unique strategies to cause Legionnaires' disease.</title>
        <authorList>
            <person name="Cazalet C."/>
            <person name="Gomez-Valero L."/>
            <person name="Rusniok C."/>
            <person name="Lomma M."/>
            <person name="Dervins-Ravault D."/>
            <person name="Newton H."/>
            <person name="Sansom F."/>
            <person name="Jarraud S."/>
            <person name="Zidane N."/>
            <person name="Ma L."/>
            <person name="Bouchier C."/>
            <person name="Etienne J."/>
            <person name="Hartland E."/>
            <person name="Buchrieser C."/>
        </authorList>
    </citation>
    <scope>NUCLEOTIDE SEQUENCE [LARGE SCALE GENOMIC DNA]</scope>
    <source>
        <strain evidence="2 3">NSW150</strain>
    </source>
</reference>
<evidence type="ECO:0000313" key="2">
    <source>
        <dbReference type="EMBL" id="CBJ12844.1"/>
    </source>
</evidence>
<dbReference type="KEGG" id="llo:LLO_2425"/>
<evidence type="ECO:0000313" key="3">
    <source>
        <dbReference type="Proteomes" id="UP000001060"/>
    </source>
</evidence>
<proteinExistence type="predicted"/>
<dbReference type="RefSeq" id="WP_003635911.1">
    <property type="nucleotide sequence ID" value="NC_013861.1"/>
</dbReference>
<dbReference type="OrthoDB" id="5647343at2"/>
<accession>D3HK82</accession>
<evidence type="ECO:0000256" key="1">
    <source>
        <dbReference type="SAM" id="MobiDB-lite"/>
    </source>
</evidence>
<dbReference type="STRING" id="661367.LLO_2425"/>
<dbReference type="HOGENOM" id="CLU_569603_0_0_6"/>
<dbReference type="EMBL" id="FN650140">
    <property type="protein sequence ID" value="CBJ12844.1"/>
    <property type="molecule type" value="Genomic_DNA"/>
</dbReference>